<accession>A0A172YGK7</accession>
<dbReference type="InterPro" id="IPR036388">
    <property type="entry name" value="WH-like_DNA-bd_sf"/>
</dbReference>
<evidence type="ECO:0000259" key="1">
    <source>
        <dbReference type="PROSITE" id="PS50995"/>
    </source>
</evidence>
<dbReference type="SMART" id="SM00529">
    <property type="entry name" value="HTH_DTXR"/>
    <property type="match status" value="1"/>
</dbReference>
<evidence type="ECO:0000313" key="3">
    <source>
        <dbReference type="Proteomes" id="UP000077875"/>
    </source>
</evidence>
<dbReference type="InterPro" id="IPR011991">
    <property type="entry name" value="ArsR-like_HTH"/>
</dbReference>
<dbReference type="CDD" id="cd00090">
    <property type="entry name" value="HTH_ARSR"/>
    <property type="match status" value="1"/>
</dbReference>
<dbReference type="SUPFAM" id="SSF46785">
    <property type="entry name" value="Winged helix' DNA-binding domain"/>
    <property type="match status" value="1"/>
</dbReference>
<proteinExistence type="predicted"/>
<keyword evidence="3" id="KW-1185">Reference proteome</keyword>
<protein>
    <recommendedName>
        <fullName evidence="1">HTH marR-type domain-containing protein</fullName>
    </recommendedName>
</protein>
<dbReference type="InterPro" id="IPR000835">
    <property type="entry name" value="HTH_MarR-typ"/>
</dbReference>
<dbReference type="InterPro" id="IPR022689">
    <property type="entry name" value="Iron_dep_repressor"/>
</dbReference>
<dbReference type="RefSeq" id="WP_064123232.1">
    <property type="nucleotide sequence ID" value="NZ_CP015243.1"/>
</dbReference>
<organism evidence="2 3">
    <name type="scientific">Halotalea alkalilenta</name>
    <dbReference type="NCBI Taxonomy" id="376489"/>
    <lineage>
        <taxon>Bacteria</taxon>
        <taxon>Pseudomonadati</taxon>
        <taxon>Pseudomonadota</taxon>
        <taxon>Gammaproteobacteria</taxon>
        <taxon>Oceanospirillales</taxon>
        <taxon>Halomonadaceae</taxon>
        <taxon>Halotalea</taxon>
    </lineage>
</organism>
<dbReference type="Gene3D" id="1.10.10.10">
    <property type="entry name" value="Winged helix-like DNA-binding domain superfamily/Winged helix DNA-binding domain"/>
    <property type="match status" value="1"/>
</dbReference>
<dbReference type="PANTHER" id="PTHR33164:SF95">
    <property type="entry name" value="TRANSCRIPTIONAL REGULATOR"/>
    <property type="match status" value="1"/>
</dbReference>
<feature type="domain" description="HTH marR-type" evidence="1">
    <location>
        <begin position="1"/>
        <end position="135"/>
    </location>
</feature>
<dbReference type="SMART" id="SM00347">
    <property type="entry name" value="HTH_MARR"/>
    <property type="match status" value="1"/>
</dbReference>
<dbReference type="GO" id="GO:0006950">
    <property type="term" value="P:response to stress"/>
    <property type="evidence" value="ECO:0007669"/>
    <property type="project" value="TreeGrafter"/>
</dbReference>
<dbReference type="EMBL" id="CP015243">
    <property type="protein sequence ID" value="ANF58344.1"/>
    <property type="molecule type" value="Genomic_DNA"/>
</dbReference>
<dbReference type="KEGG" id="haa:A5892_13400"/>
<name>A0A172YGK7_9GAMM</name>
<dbReference type="Proteomes" id="UP000077875">
    <property type="component" value="Chromosome"/>
</dbReference>
<dbReference type="GO" id="GO:0003700">
    <property type="term" value="F:DNA-binding transcription factor activity"/>
    <property type="evidence" value="ECO:0007669"/>
    <property type="project" value="InterPro"/>
</dbReference>
<dbReference type="PROSITE" id="PS50995">
    <property type="entry name" value="HTH_MARR_2"/>
    <property type="match status" value="1"/>
</dbReference>
<reference evidence="2 3" key="1">
    <citation type="submission" date="2016-04" db="EMBL/GenBank/DDBJ databases">
        <title>Complete Genome Sequence of Halotalea alkalilenta IHB B 13600.</title>
        <authorList>
            <person name="Swarnkar M.K."/>
            <person name="Sharma A."/>
            <person name="Kaushal K."/>
            <person name="Soni R."/>
            <person name="Rana S."/>
            <person name="Singh A.K."/>
            <person name="Gulati A."/>
        </authorList>
    </citation>
    <scope>NUCLEOTIDE SEQUENCE [LARGE SCALE GENOMIC DNA]</scope>
    <source>
        <strain evidence="2 3">IHB B 13600</strain>
    </source>
</reference>
<dbReference type="PANTHER" id="PTHR33164">
    <property type="entry name" value="TRANSCRIPTIONAL REGULATOR, MARR FAMILY"/>
    <property type="match status" value="1"/>
</dbReference>
<dbReference type="InterPro" id="IPR039422">
    <property type="entry name" value="MarR/SlyA-like"/>
</dbReference>
<dbReference type="InterPro" id="IPR036390">
    <property type="entry name" value="WH_DNA-bd_sf"/>
</dbReference>
<sequence length="163" mass="18666">MDLGDSLELLDSYLWRHWRRNFKHNEVEQFTFAEADYLRCIANLGSSRLTDIAHLLGVSKSSASEMLGKLADRGWVEVEPCELDSRSRLYSLSDKGDAIKQECLRCYDLMVERLSESLPPEEFGELNELLARATEIIWQSTDRRSSRPALPQLVNAHPAQSPR</sequence>
<dbReference type="STRING" id="376489.A5892_13400"/>
<dbReference type="Pfam" id="PF01047">
    <property type="entry name" value="MarR"/>
    <property type="match status" value="1"/>
</dbReference>
<dbReference type="AlphaFoldDB" id="A0A172YGK7"/>
<dbReference type="GO" id="GO:0046914">
    <property type="term" value="F:transition metal ion binding"/>
    <property type="evidence" value="ECO:0007669"/>
    <property type="project" value="InterPro"/>
</dbReference>
<evidence type="ECO:0000313" key="2">
    <source>
        <dbReference type="EMBL" id="ANF58344.1"/>
    </source>
</evidence>
<gene>
    <name evidence="2" type="ORF">A5892_13400</name>
</gene>